<feature type="compositionally biased region" description="Polar residues" evidence="1">
    <location>
        <begin position="442"/>
        <end position="453"/>
    </location>
</feature>
<feature type="compositionally biased region" description="Low complexity" evidence="1">
    <location>
        <begin position="369"/>
        <end position="382"/>
    </location>
</feature>
<feature type="region of interest" description="Disordered" evidence="1">
    <location>
        <begin position="434"/>
        <end position="535"/>
    </location>
</feature>
<accession>A0A0J6F4Q2</accession>
<organism evidence="2 3">
    <name type="scientific">Coccidioides posadasii RMSCC 3488</name>
    <dbReference type="NCBI Taxonomy" id="454284"/>
    <lineage>
        <taxon>Eukaryota</taxon>
        <taxon>Fungi</taxon>
        <taxon>Dikarya</taxon>
        <taxon>Ascomycota</taxon>
        <taxon>Pezizomycotina</taxon>
        <taxon>Eurotiomycetes</taxon>
        <taxon>Eurotiomycetidae</taxon>
        <taxon>Onygenales</taxon>
        <taxon>Onygenaceae</taxon>
        <taxon>Coccidioides</taxon>
    </lineage>
</organism>
<dbReference type="PANTHER" id="PTHR42106">
    <property type="entry name" value="CHROMOSOME 10, WHOLE GENOME SHOTGUN SEQUENCE"/>
    <property type="match status" value="1"/>
</dbReference>
<feature type="region of interest" description="Disordered" evidence="1">
    <location>
        <begin position="243"/>
        <end position="265"/>
    </location>
</feature>
<feature type="region of interest" description="Disordered" evidence="1">
    <location>
        <begin position="158"/>
        <end position="193"/>
    </location>
</feature>
<dbReference type="VEuPathDB" id="FungiDB:CPAG_01455"/>
<reference evidence="2 3" key="1">
    <citation type="submission" date="2007-06" db="EMBL/GenBank/DDBJ databases">
        <title>The Genome Sequence of Coccidioides posadasii RMSCC_3488.</title>
        <authorList>
            <consortium name="Coccidioides Genome Resources Consortium"/>
            <consortium name="The Broad Institute Genome Sequencing Platform"/>
            <person name="Henn M.R."/>
            <person name="Sykes S."/>
            <person name="Young S."/>
            <person name="Jaffe D."/>
            <person name="Berlin A."/>
            <person name="Alvarez P."/>
            <person name="Butler J."/>
            <person name="Gnerre S."/>
            <person name="Grabherr M."/>
            <person name="Mauceli E."/>
            <person name="Brockman W."/>
            <person name="Kodira C."/>
            <person name="Alvarado L."/>
            <person name="Zeng Q."/>
            <person name="Crawford M."/>
            <person name="Antoine C."/>
            <person name="Devon K."/>
            <person name="Galgiani J."/>
            <person name="Orsborn K."/>
            <person name="Lewis M.L."/>
            <person name="Nusbaum C."/>
            <person name="Galagan J."/>
            <person name="Birren B."/>
        </authorList>
    </citation>
    <scope>NUCLEOTIDE SEQUENCE [LARGE SCALE GENOMIC DNA]</scope>
    <source>
        <strain evidence="2 3">RMSCC 3488</strain>
    </source>
</reference>
<feature type="compositionally biased region" description="Low complexity" evidence="1">
    <location>
        <begin position="608"/>
        <end position="619"/>
    </location>
</feature>
<dbReference type="Proteomes" id="UP000054567">
    <property type="component" value="Unassembled WGS sequence"/>
</dbReference>
<feature type="compositionally biased region" description="Low complexity" evidence="1">
    <location>
        <begin position="300"/>
        <end position="311"/>
    </location>
</feature>
<feature type="region of interest" description="Disordered" evidence="1">
    <location>
        <begin position="292"/>
        <end position="321"/>
    </location>
</feature>
<feature type="compositionally biased region" description="Polar residues" evidence="1">
    <location>
        <begin position="465"/>
        <end position="493"/>
    </location>
</feature>
<feature type="compositionally biased region" description="Polar residues" evidence="1">
    <location>
        <begin position="16"/>
        <end position="38"/>
    </location>
</feature>
<evidence type="ECO:0000313" key="3">
    <source>
        <dbReference type="Proteomes" id="UP000054567"/>
    </source>
</evidence>
<dbReference type="OrthoDB" id="340550at2759"/>
<evidence type="ECO:0000313" key="2">
    <source>
        <dbReference type="EMBL" id="KMM65103.1"/>
    </source>
</evidence>
<feature type="region of interest" description="Disordered" evidence="1">
    <location>
        <begin position="354"/>
        <end position="390"/>
    </location>
</feature>
<proteinExistence type="predicted"/>
<gene>
    <name evidence="2" type="ORF">CPAG_01455</name>
</gene>
<reference evidence="3" key="3">
    <citation type="journal article" date="2010" name="Genome Res.">
        <title>Population genomic sequencing of Coccidioides fungi reveals recent hybridization and transposon control.</title>
        <authorList>
            <person name="Neafsey D.E."/>
            <person name="Barker B.M."/>
            <person name="Sharpton T.J."/>
            <person name="Stajich J.E."/>
            <person name="Park D.J."/>
            <person name="Whiston E."/>
            <person name="Hung C.-Y."/>
            <person name="McMahan C."/>
            <person name="White J."/>
            <person name="Sykes S."/>
            <person name="Heiman D."/>
            <person name="Young S."/>
            <person name="Zeng Q."/>
            <person name="Abouelleil A."/>
            <person name="Aftuck L."/>
            <person name="Bessette D."/>
            <person name="Brown A."/>
            <person name="FitzGerald M."/>
            <person name="Lui A."/>
            <person name="Macdonald J.P."/>
            <person name="Priest M."/>
            <person name="Orbach M.J."/>
            <person name="Galgiani J.N."/>
            <person name="Kirkland T.N."/>
            <person name="Cole G.T."/>
            <person name="Birren B.W."/>
            <person name="Henn M.R."/>
            <person name="Taylor J.W."/>
            <person name="Rounsley S.D."/>
        </authorList>
    </citation>
    <scope>NUCLEOTIDE SEQUENCE [LARGE SCALE GENOMIC DNA]</scope>
    <source>
        <strain evidence="3">RMSCC 3488</strain>
    </source>
</reference>
<sequence length="642" mass="68777">MDTTRVALSWVPAEAPSSQLTAQLEQSQAQTTDLNITTPKEHTALLENDATTKQPAPSEAAIEFPSRSCTPLPSRPSNSSKDDASSVGTPATPQRKDNPAHGLSLNLPPRLFSSPFSRGPASPKLDSAHIYTSPSSVLPRRSRGLDFSRASTNLHHSTLAEASPDSSPVVSGRGVTIPQRRAGNNGGFASPNNSHNYTWSASGHGDRNMISSSVSSINMMDSDSSSCSDEEDDGSLLALERGEPTISTPQPSRSTHNLSGAPFPNVAQSPATDWIHNLPSTKPSLMSFQRARYRGRTRHSSTSTSGTSSRPSPGPRSPPVIKSIETFPSGYFSKEAIIADVKSRRESLSLGTNDLRLSDMSDDGETKQGVSSSSSGSIAGGSNPELARRGVIRRAVTRRGNLLPKTKNFARIKATLMEEGAPIESEAKQEAEVIRQVRESDTSVPSLSPSLINSALPLDSRENQPDTTITHNQPKADFNQQASENSGGVQFWNSFDDRYQTPPPSIYKTKDSVGDTVMQTPPGHPTPSFVQPRPFGPQAVLSQAATDLSQRLSKRRRVDDLDLDLASFKRRAVSPGTSTQSSPSQSQAFSFPESSQSGHLSKAKICPTSTQSTSSGHSQTVKRVGLQGMSEANEGFMNMTID</sequence>
<name>A0A0J6F4Q2_COCPO</name>
<dbReference type="EMBL" id="DS268109">
    <property type="protein sequence ID" value="KMM65103.1"/>
    <property type="molecule type" value="Genomic_DNA"/>
</dbReference>
<feature type="compositionally biased region" description="Polar residues" evidence="1">
    <location>
        <begin position="67"/>
        <end position="79"/>
    </location>
</feature>
<reference evidence="3" key="2">
    <citation type="journal article" date="2009" name="Genome Res.">
        <title>Comparative genomic analyses of the human fungal pathogens Coccidioides and their relatives.</title>
        <authorList>
            <person name="Sharpton T.J."/>
            <person name="Stajich J.E."/>
            <person name="Rounsley S.D."/>
            <person name="Gardner M.J."/>
            <person name="Wortman J.R."/>
            <person name="Jordar V.S."/>
            <person name="Maiti R."/>
            <person name="Kodira C.D."/>
            <person name="Neafsey D.E."/>
            <person name="Zeng Q."/>
            <person name="Hung C.-Y."/>
            <person name="McMahan C."/>
            <person name="Muszewska A."/>
            <person name="Grynberg M."/>
            <person name="Mandel M.A."/>
            <person name="Kellner E.M."/>
            <person name="Barker B.M."/>
            <person name="Galgiani J.N."/>
            <person name="Orbach M.J."/>
            <person name="Kirkland T.N."/>
            <person name="Cole G.T."/>
            <person name="Henn M.R."/>
            <person name="Birren B.W."/>
            <person name="Taylor J.W."/>
        </authorList>
    </citation>
    <scope>NUCLEOTIDE SEQUENCE [LARGE SCALE GENOMIC DNA]</scope>
    <source>
        <strain evidence="3">RMSCC 3488</strain>
    </source>
</reference>
<feature type="compositionally biased region" description="Polar residues" evidence="1">
    <location>
        <begin position="245"/>
        <end position="258"/>
    </location>
</feature>
<feature type="region of interest" description="Disordered" evidence="1">
    <location>
        <begin position="572"/>
        <end position="626"/>
    </location>
</feature>
<dbReference type="PANTHER" id="PTHR42106:SF1">
    <property type="match status" value="1"/>
</dbReference>
<evidence type="ECO:0000256" key="1">
    <source>
        <dbReference type="SAM" id="MobiDB-lite"/>
    </source>
</evidence>
<dbReference type="AlphaFoldDB" id="A0A0J6F4Q2"/>
<protein>
    <submittedName>
        <fullName evidence="2">Uncharacterized protein</fullName>
    </submittedName>
</protein>
<feature type="region of interest" description="Disordered" evidence="1">
    <location>
        <begin position="16"/>
        <end position="128"/>
    </location>
</feature>
<feature type="compositionally biased region" description="Low complexity" evidence="1">
    <location>
        <begin position="574"/>
        <end position="597"/>
    </location>
</feature>